<sequence length="381" mass="40961">MKRLFGAVYLTIMALIVALTVALYRKDFTSVAMVTLRTDHVGNQLRLDAEVKLRGVVVGEVRDVRTNGSGAEVDLAMRPDLIGQVPRNVSARLLPKTLFGERYVDLVPPRHKAADRLAGGDVISQDRSATAVEVEQVVGDLMPMLQAVQPQKLASILSTLAGALAGRGAALGQTLAWLDSDVDEFTPHLDEFTAGMRELAQVTDNYSRIAPDVVQALSDLTTTSRTIAEQRANLASLFQNLTTGAQDLGTFLQRNGNTIIRLSQASVPTLTLLAKYSPEYPCMLRALTAFEPEMDKVLGKGTNEPGMHVTLHVQPPRGKYVPGRDTPVYDGKGGPSCYPVTAAPNSVQENTFIGALLGKDVPSWGSVLIGPLYRGAEVTVG</sequence>
<dbReference type="Pfam" id="PF11887">
    <property type="entry name" value="Mce4_CUP1"/>
    <property type="match status" value="1"/>
</dbReference>
<dbReference type="Pfam" id="PF02470">
    <property type="entry name" value="MlaD"/>
    <property type="match status" value="1"/>
</dbReference>
<feature type="domain" description="Mammalian cell entry C-terminal" evidence="3">
    <location>
        <begin position="114"/>
        <end position="335"/>
    </location>
</feature>
<dbReference type="EMBL" id="JACHIR010000001">
    <property type="protein sequence ID" value="MBB5891090.1"/>
    <property type="molecule type" value="Genomic_DNA"/>
</dbReference>
<dbReference type="InterPro" id="IPR003399">
    <property type="entry name" value="Mce/MlaD"/>
</dbReference>
<dbReference type="RefSeq" id="WP_184860968.1">
    <property type="nucleotide sequence ID" value="NZ_BAAAWY010000044.1"/>
</dbReference>
<evidence type="ECO:0000256" key="1">
    <source>
        <dbReference type="SAM" id="Phobius"/>
    </source>
</evidence>
<keyword evidence="1" id="KW-0472">Membrane</keyword>
<dbReference type="PANTHER" id="PTHR33371">
    <property type="entry name" value="INTERMEMBRANE PHOSPHOLIPID TRANSPORT SYSTEM BINDING PROTEIN MLAD-RELATED"/>
    <property type="match status" value="1"/>
</dbReference>
<keyword evidence="1" id="KW-0812">Transmembrane</keyword>
<organism evidence="4 5">
    <name type="scientific">Kutzneria kofuensis</name>
    <dbReference type="NCBI Taxonomy" id="103725"/>
    <lineage>
        <taxon>Bacteria</taxon>
        <taxon>Bacillati</taxon>
        <taxon>Actinomycetota</taxon>
        <taxon>Actinomycetes</taxon>
        <taxon>Pseudonocardiales</taxon>
        <taxon>Pseudonocardiaceae</taxon>
        <taxon>Kutzneria</taxon>
    </lineage>
</organism>
<evidence type="ECO:0000313" key="4">
    <source>
        <dbReference type="EMBL" id="MBB5891090.1"/>
    </source>
</evidence>
<dbReference type="AlphaFoldDB" id="A0A7W9KEE8"/>
<protein>
    <submittedName>
        <fullName evidence="4">Phospholipid/cholesterol/gamma-HCH transport system substrate-binding protein</fullName>
    </submittedName>
</protein>
<name>A0A7W9KEE8_9PSEU</name>
<feature type="transmembrane region" description="Helical" evidence="1">
    <location>
        <begin position="6"/>
        <end position="24"/>
    </location>
</feature>
<dbReference type="InterPro" id="IPR052336">
    <property type="entry name" value="MlaD_Phospholipid_Transporter"/>
</dbReference>
<accession>A0A7W9KEE8</accession>
<gene>
    <name evidence="4" type="ORF">BJ998_002286</name>
</gene>
<proteinExistence type="predicted"/>
<reference evidence="4 5" key="1">
    <citation type="submission" date="2020-08" db="EMBL/GenBank/DDBJ databases">
        <title>Sequencing the genomes of 1000 actinobacteria strains.</title>
        <authorList>
            <person name="Klenk H.-P."/>
        </authorList>
    </citation>
    <scope>NUCLEOTIDE SEQUENCE [LARGE SCALE GENOMIC DNA]</scope>
    <source>
        <strain evidence="4 5">DSM 43851</strain>
    </source>
</reference>
<keyword evidence="1" id="KW-1133">Transmembrane helix</keyword>
<evidence type="ECO:0000313" key="5">
    <source>
        <dbReference type="Proteomes" id="UP000585638"/>
    </source>
</evidence>
<dbReference type="InterPro" id="IPR005693">
    <property type="entry name" value="Mce"/>
</dbReference>
<dbReference type="PANTHER" id="PTHR33371:SF19">
    <property type="entry name" value="MCE-FAMILY PROTEIN MCE4A"/>
    <property type="match status" value="1"/>
</dbReference>
<dbReference type="GO" id="GO:0005576">
    <property type="term" value="C:extracellular region"/>
    <property type="evidence" value="ECO:0007669"/>
    <property type="project" value="TreeGrafter"/>
</dbReference>
<comment type="caution">
    <text evidence="4">The sequence shown here is derived from an EMBL/GenBank/DDBJ whole genome shotgun (WGS) entry which is preliminary data.</text>
</comment>
<feature type="domain" description="Mce/MlaD" evidence="2">
    <location>
        <begin position="34"/>
        <end position="109"/>
    </location>
</feature>
<dbReference type="Proteomes" id="UP000585638">
    <property type="component" value="Unassembled WGS sequence"/>
</dbReference>
<dbReference type="NCBIfam" id="TIGR00996">
    <property type="entry name" value="Mtu_fam_mce"/>
    <property type="match status" value="1"/>
</dbReference>
<evidence type="ECO:0000259" key="2">
    <source>
        <dbReference type="Pfam" id="PF02470"/>
    </source>
</evidence>
<keyword evidence="5" id="KW-1185">Reference proteome</keyword>
<dbReference type="InterPro" id="IPR024516">
    <property type="entry name" value="Mce_C"/>
</dbReference>
<evidence type="ECO:0000259" key="3">
    <source>
        <dbReference type="Pfam" id="PF11887"/>
    </source>
</evidence>
<dbReference type="GO" id="GO:0051701">
    <property type="term" value="P:biological process involved in interaction with host"/>
    <property type="evidence" value="ECO:0007669"/>
    <property type="project" value="TreeGrafter"/>
</dbReference>